<dbReference type="InterPro" id="IPR009057">
    <property type="entry name" value="Homeodomain-like_sf"/>
</dbReference>
<dbReference type="Pfam" id="PF12833">
    <property type="entry name" value="HTH_18"/>
    <property type="match status" value="1"/>
</dbReference>
<dbReference type="SMART" id="SM00342">
    <property type="entry name" value="HTH_ARAC"/>
    <property type="match status" value="1"/>
</dbReference>
<evidence type="ECO:0000313" key="6">
    <source>
        <dbReference type="Proteomes" id="UP000260665"/>
    </source>
</evidence>
<dbReference type="InterPro" id="IPR002818">
    <property type="entry name" value="DJ-1/PfpI"/>
</dbReference>
<accession>A0A3E1R8H0</accession>
<keyword evidence="2" id="KW-0238">DNA-binding</keyword>
<dbReference type="SUPFAM" id="SSF52317">
    <property type="entry name" value="Class I glutamine amidotransferase-like"/>
    <property type="match status" value="1"/>
</dbReference>
<dbReference type="SUPFAM" id="SSF46689">
    <property type="entry name" value="Homeodomain-like"/>
    <property type="match status" value="2"/>
</dbReference>
<sequence>MKCHVFDFLLLPEFSFIGFAALVEPLRIANRFKPGAYDWRMVSQDGLPVVASNGIALHPQARLSDASAASVVFAIASFNPLADYSPALGRQLQQRVQQGMTLGAIDTGCFVLAEAHLLKGERITLHWEAVPAFQERYPLVAVQGEARFTLSPTLMTSAGAMASVDLMLEVITRDHGNALALQVSEQLVSGWVRERADHQRLQIAARYKVHNAKVVQVIGRMEQHLESPLSSDALAEPLGVTRRQLERLFQEHLAVSPLQLYLRLRLERARHLLRQTSMGVIEVGLACGFGSASAFSRAYRRQYAVAPSDDRRE</sequence>
<comment type="caution">
    <text evidence="5">The sequence shown here is derived from an EMBL/GenBank/DDBJ whole genome shotgun (WGS) entry which is preliminary data.</text>
</comment>
<protein>
    <submittedName>
        <fullName evidence="5">AraC family transcriptional regulator</fullName>
    </submittedName>
</protein>
<keyword evidence="1" id="KW-0805">Transcription regulation</keyword>
<dbReference type="Pfam" id="PF01965">
    <property type="entry name" value="DJ-1_PfpI"/>
    <property type="match status" value="1"/>
</dbReference>
<evidence type="ECO:0000256" key="3">
    <source>
        <dbReference type="ARBA" id="ARBA00023163"/>
    </source>
</evidence>
<dbReference type="PROSITE" id="PS00041">
    <property type="entry name" value="HTH_ARAC_FAMILY_1"/>
    <property type="match status" value="1"/>
</dbReference>
<dbReference type="CDD" id="cd03136">
    <property type="entry name" value="GATase1_AraC_ArgR_like"/>
    <property type="match status" value="1"/>
</dbReference>
<keyword evidence="6" id="KW-1185">Reference proteome</keyword>
<dbReference type="RefSeq" id="WP_117179273.1">
    <property type="nucleotide sequence ID" value="NZ_QFZK01000013.1"/>
</dbReference>
<dbReference type="PROSITE" id="PS01124">
    <property type="entry name" value="HTH_ARAC_FAMILY_2"/>
    <property type="match status" value="1"/>
</dbReference>
<dbReference type="PANTHER" id="PTHR43130:SF3">
    <property type="entry name" value="HTH-TYPE TRANSCRIPTIONAL REGULATOR RV1931C"/>
    <property type="match status" value="1"/>
</dbReference>
<dbReference type="InterPro" id="IPR018060">
    <property type="entry name" value="HTH_AraC"/>
</dbReference>
<dbReference type="InterPro" id="IPR052158">
    <property type="entry name" value="INH-QAR"/>
</dbReference>
<dbReference type="PANTHER" id="PTHR43130">
    <property type="entry name" value="ARAC-FAMILY TRANSCRIPTIONAL REGULATOR"/>
    <property type="match status" value="1"/>
</dbReference>
<keyword evidence="3" id="KW-0804">Transcription</keyword>
<dbReference type="Gene3D" id="1.10.10.60">
    <property type="entry name" value="Homeodomain-like"/>
    <property type="match status" value="1"/>
</dbReference>
<reference evidence="5 6" key="1">
    <citation type="submission" date="2018-05" db="EMBL/GenBank/DDBJ databases">
        <title>Rhodoferax soyangensis sp.nov., isolated from an oligotrophic freshwater lake.</title>
        <authorList>
            <person name="Park M."/>
        </authorList>
    </citation>
    <scope>NUCLEOTIDE SEQUENCE [LARGE SCALE GENOMIC DNA]</scope>
    <source>
        <strain evidence="5 6">IMCC26218</strain>
    </source>
</reference>
<evidence type="ECO:0000313" key="5">
    <source>
        <dbReference type="EMBL" id="RFO95668.1"/>
    </source>
</evidence>
<organism evidence="5 6">
    <name type="scientific">Rhodoferax lacus</name>
    <dbReference type="NCBI Taxonomy" id="2184758"/>
    <lineage>
        <taxon>Bacteria</taxon>
        <taxon>Pseudomonadati</taxon>
        <taxon>Pseudomonadota</taxon>
        <taxon>Betaproteobacteria</taxon>
        <taxon>Burkholderiales</taxon>
        <taxon>Comamonadaceae</taxon>
        <taxon>Rhodoferax</taxon>
    </lineage>
</organism>
<dbReference type="Gene3D" id="3.40.50.880">
    <property type="match status" value="1"/>
</dbReference>
<dbReference type="Proteomes" id="UP000260665">
    <property type="component" value="Unassembled WGS sequence"/>
</dbReference>
<evidence type="ECO:0000259" key="4">
    <source>
        <dbReference type="PROSITE" id="PS01124"/>
    </source>
</evidence>
<evidence type="ECO:0000256" key="1">
    <source>
        <dbReference type="ARBA" id="ARBA00023015"/>
    </source>
</evidence>
<dbReference type="GO" id="GO:0043565">
    <property type="term" value="F:sequence-specific DNA binding"/>
    <property type="evidence" value="ECO:0007669"/>
    <property type="project" value="InterPro"/>
</dbReference>
<gene>
    <name evidence="5" type="ORF">DIC66_16870</name>
</gene>
<dbReference type="AlphaFoldDB" id="A0A3E1R8H0"/>
<dbReference type="EMBL" id="QFZK01000013">
    <property type="protein sequence ID" value="RFO95668.1"/>
    <property type="molecule type" value="Genomic_DNA"/>
</dbReference>
<dbReference type="GO" id="GO:0003700">
    <property type="term" value="F:DNA-binding transcription factor activity"/>
    <property type="evidence" value="ECO:0007669"/>
    <property type="project" value="InterPro"/>
</dbReference>
<dbReference type="OrthoDB" id="9178898at2"/>
<evidence type="ECO:0000256" key="2">
    <source>
        <dbReference type="ARBA" id="ARBA00023125"/>
    </source>
</evidence>
<dbReference type="InterPro" id="IPR029062">
    <property type="entry name" value="Class_I_gatase-like"/>
</dbReference>
<dbReference type="InterPro" id="IPR018062">
    <property type="entry name" value="HTH_AraC-typ_CS"/>
</dbReference>
<name>A0A3E1R8H0_9BURK</name>
<proteinExistence type="predicted"/>
<feature type="domain" description="HTH araC/xylS-type" evidence="4">
    <location>
        <begin position="215"/>
        <end position="313"/>
    </location>
</feature>